<keyword evidence="8 16" id="KW-0418">Kinase</keyword>
<gene>
    <name evidence="16" type="ORF">H9655_02120</name>
</gene>
<dbReference type="Pfam" id="PF01219">
    <property type="entry name" value="DAGK_prokar"/>
    <property type="match status" value="1"/>
</dbReference>
<keyword evidence="13" id="KW-0594">Phospholipid biosynthesis</keyword>
<dbReference type="CDD" id="cd14265">
    <property type="entry name" value="UDPK_IM_like"/>
    <property type="match status" value="1"/>
</dbReference>
<keyword evidence="11" id="KW-0443">Lipid metabolism</keyword>
<evidence type="ECO:0000256" key="3">
    <source>
        <dbReference type="ARBA" id="ARBA00022475"/>
    </source>
</evidence>
<evidence type="ECO:0000313" key="17">
    <source>
        <dbReference type="Proteomes" id="UP000657931"/>
    </source>
</evidence>
<protein>
    <submittedName>
        <fullName evidence="16">Diacylglycerol kinase family protein</fullName>
    </submittedName>
</protein>
<accession>A0ABR8QJZ4</accession>
<dbReference type="GO" id="GO:0016301">
    <property type="term" value="F:kinase activity"/>
    <property type="evidence" value="ECO:0007669"/>
    <property type="project" value="UniProtKB-KW"/>
</dbReference>
<comment type="similarity">
    <text evidence="2">Belongs to the bacterial diacylglycerol kinase family.</text>
</comment>
<evidence type="ECO:0000256" key="10">
    <source>
        <dbReference type="ARBA" id="ARBA00022989"/>
    </source>
</evidence>
<evidence type="ECO:0000256" key="13">
    <source>
        <dbReference type="ARBA" id="ARBA00023209"/>
    </source>
</evidence>
<comment type="caution">
    <text evidence="16">The sequence shown here is derived from an EMBL/GenBank/DDBJ whole genome shotgun (WGS) entry which is preliminary data.</text>
</comment>
<evidence type="ECO:0000256" key="15">
    <source>
        <dbReference type="SAM" id="Phobius"/>
    </source>
</evidence>
<dbReference type="Gene3D" id="1.10.287.3610">
    <property type="match status" value="1"/>
</dbReference>
<evidence type="ECO:0000256" key="1">
    <source>
        <dbReference type="ARBA" id="ARBA00004651"/>
    </source>
</evidence>
<feature type="transmembrane region" description="Helical" evidence="15">
    <location>
        <begin position="37"/>
        <end position="54"/>
    </location>
</feature>
<evidence type="ECO:0000256" key="14">
    <source>
        <dbReference type="ARBA" id="ARBA00023264"/>
    </source>
</evidence>
<evidence type="ECO:0000256" key="9">
    <source>
        <dbReference type="ARBA" id="ARBA00022840"/>
    </source>
</evidence>
<dbReference type="InterPro" id="IPR000829">
    <property type="entry name" value="DAGK"/>
</dbReference>
<dbReference type="PROSITE" id="PS01069">
    <property type="entry name" value="DAGK_PROKAR"/>
    <property type="match status" value="1"/>
</dbReference>
<evidence type="ECO:0000256" key="11">
    <source>
        <dbReference type="ARBA" id="ARBA00023098"/>
    </source>
</evidence>
<feature type="transmembrane region" description="Helical" evidence="15">
    <location>
        <begin position="101"/>
        <end position="123"/>
    </location>
</feature>
<keyword evidence="14" id="KW-1208">Phospholipid metabolism</keyword>
<evidence type="ECO:0000256" key="4">
    <source>
        <dbReference type="ARBA" id="ARBA00022516"/>
    </source>
</evidence>
<keyword evidence="12 15" id="KW-0472">Membrane</keyword>
<keyword evidence="4" id="KW-0444">Lipid biosynthesis</keyword>
<reference evidence="16 17" key="1">
    <citation type="submission" date="2020-08" db="EMBL/GenBank/DDBJ databases">
        <title>A Genomic Blueprint of the Chicken Gut Microbiome.</title>
        <authorList>
            <person name="Gilroy R."/>
            <person name="Ravi A."/>
            <person name="Getino M."/>
            <person name="Pursley I."/>
            <person name="Horton D.L."/>
            <person name="Alikhan N.-F."/>
            <person name="Baker D."/>
            <person name="Gharbi K."/>
            <person name="Hall N."/>
            <person name="Watson M."/>
            <person name="Adriaenssens E.M."/>
            <person name="Foster-Nyarko E."/>
            <person name="Jarju S."/>
            <person name="Secka A."/>
            <person name="Antonio M."/>
            <person name="Oren A."/>
            <person name="Chaudhuri R."/>
            <person name="La Ragione R.M."/>
            <person name="Hildebrand F."/>
            <person name="Pallen M.J."/>
        </authorList>
    </citation>
    <scope>NUCLEOTIDE SEQUENCE [LARGE SCALE GENOMIC DNA]</scope>
    <source>
        <strain evidence="16 17">Sa5YUA1</strain>
    </source>
</reference>
<comment type="subcellular location">
    <subcellularLocation>
        <location evidence="1">Cell membrane</location>
        <topology evidence="1">Multi-pass membrane protein</topology>
    </subcellularLocation>
</comment>
<dbReference type="PANTHER" id="PTHR34299:SF1">
    <property type="entry name" value="DIACYLGLYCEROL KINASE"/>
    <property type="match status" value="1"/>
</dbReference>
<dbReference type="Proteomes" id="UP000657931">
    <property type="component" value="Unassembled WGS sequence"/>
</dbReference>
<keyword evidence="17" id="KW-1185">Reference proteome</keyword>
<proteinExistence type="inferred from homology"/>
<evidence type="ECO:0000256" key="5">
    <source>
        <dbReference type="ARBA" id="ARBA00022679"/>
    </source>
</evidence>
<organism evidence="16 17">
    <name type="scientific">Cytobacillus stercorigallinarum</name>
    <dbReference type="NCBI Taxonomy" id="2762240"/>
    <lineage>
        <taxon>Bacteria</taxon>
        <taxon>Bacillati</taxon>
        <taxon>Bacillota</taxon>
        <taxon>Bacilli</taxon>
        <taxon>Bacillales</taxon>
        <taxon>Bacillaceae</taxon>
        <taxon>Cytobacillus</taxon>
    </lineage>
</organism>
<evidence type="ECO:0000256" key="8">
    <source>
        <dbReference type="ARBA" id="ARBA00022777"/>
    </source>
</evidence>
<name>A0ABR8QJZ4_9BACI</name>
<dbReference type="InterPro" id="IPR033717">
    <property type="entry name" value="UDPK"/>
</dbReference>
<feature type="transmembrane region" description="Helical" evidence="15">
    <location>
        <begin position="61"/>
        <end position="81"/>
    </location>
</feature>
<keyword evidence="10 15" id="KW-1133">Transmembrane helix</keyword>
<evidence type="ECO:0000256" key="6">
    <source>
        <dbReference type="ARBA" id="ARBA00022692"/>
    </source>
</evidence>
<dbReference type="InterPro" id="IPR036945">
    <property type="entry name" value="DAGK_sf"/>
</dbReference>
<evidence type="ECO:0000256" key="12">
    <source>
        <dbReference type="ARBA" id="ARBA00023136"/>
    </source>
</evidence>
<keyword evidence="9" id="KW-0067">ATP-binding</keyword>
<dbReference type="EMBL" id="JACSQT010000001">
    <property type="protein sequence ID" value="MBD7935813.1"/>
    <property type="molecule type" value="Genomic_DNA"/>
</dbReference>
<keyword evidence="6 15" id="KW-0812">Transmembrane</keyword>
<sequence length="127" mass="14227">MNSDYRDKNSRKKQSLLSSFYFAFIGVFTALKAERNLKIHFVMAVLVIFFGIIFELTKTEWLLVSFAIAGMIALELMNTAIERVVDLVTTEQHPLAKQAKDIAAGAVLIFAVLTVIIGLSIFLPKIF</sequence>
<feature type="transmembrane region" description="Helical" evidence="15">
    <location>
        <begin position="15"/>
        <end position="31"/>
    </location>
</feature>
<dbReference type="PANTHER" id="PTHR34299">
    <property type="entry name" value="DIACYLGLYCEROL KINASE"/>
    <property type="match status" value="1"/>
</dbReference>
<evidence type="ECO:0000256" key="2">
    <source>
        <dbReference type="ARBA" id="ARBA00005967"/>
    </source>
</evidence>
<keyword evidence="5" id="KW-0808">Transferase</keyword>
<evidence type="ECO:0000313" key="16">
    <source>
        <dbReference type="EMBL" id="MBD7935813.1"/>
    </source>
</evidence>
<keyword evidence="7" id="KW-0547">Nucleotide-binding</keyword>
<evidence type="ECO:0000256" key="7">
    <source>
        <dbReference type="ARBA" id="ARBA00022741"/>
    </source>
</evidence>
<keyword evidence="3" id="KW-1003">Cell membrane</keyword>
<dbReference type="RefSeq" id="WP_191810425.1">
    <property type="nucleotide sequence ID" value="NZ_JACSQT010000001.1"/>
</dbReference>